<evidence type="ECO:0000256" key="3">
    <source>
        <dbReference type="ARBA" id="ARBA00022989"/>
    </source>
</evidence>
<protein>
    <recommendedName>
        <fullName evidence="5">Protein TonB</fullName>
    </recommendedName>
</protein>
<feature type="signal peptide" evidence="6">
    <location>
        <begin position="1"/>
        <end position="22"/>
    </location>
</feature>
<keyword evidence="5" id="KW-0997">Cell inner membrane</keyword>
<proteinExistence type="inferred from homology"/>
<evidence type="ECO:0000313" key="9">
    <source>
        <dbReference type="Proteomes" id="UP001161390"/>
    </source>
</evidence>
<feature type="chain" id="PRO_5046267733" description="Protein TonB" evidence="6">
    <location>
        <begin position="23"/>
        <end position="136"/>
    </location>
</feature>
<comment type="function">
    <text evidence="5">Interacts with outer membrane receptor proteins that carry out high-affinity binding and energy dependent uptake into the periplasmic space of specific substrates. It could act to transduce energy from the cytoplasmic membrane to specific energy-requiring processes in the outer membrane, resulting in the release into the periplasm of ligands bound by these outer membrane proteins.</text>
</comment>
<evidence type="ECO:0000256" key="1">
    <source>
        <dbReference type="ARBA" id="ARBA00004167"/>
    </source>
</evidence>
<evidence type="ECO:0000256" key="4">
    <source>
        <dbReference type="ARBA" id="ARBA00023136"/>
    </source>
</evidence>
<dbReference type="NCBIfam" id="TIGR01352">
    <property type="entry name" value="tonB_Cterm"/>
    <property type="match status" value="1"/>
</dbReference>
<comment type="caution">
    <text evidence="8">The sequence shown here is derived from an EMBL/GenBank/DDBJ whole genome shotgun (WGS) entry which is preliminary data.</text>
</comment>
<dbReference type="InterPro" id="IPR006260">
    <property type="entry name" value="TonB/TolA_C"/>
</dbReference>
<dbReference type="PRINTS" id="PR01374">
    <property type="entry name" value="TONBPROTEIN"/>
</dbReference>
<evidence type="ECO:0000313" key="8">
    <source>
        <dbReference type="EMBL" id="GLQ20041.1"/>
    </source>
</evidence>
<keyword evidence="3" id="KW-1133">Transmembrane helix</keyword>
<dbReference type="PROSITE" id="PS52015">
    <property type="entry name" value="TONB_CTD"/>
    <property type="match status" value="1"/>
</dbReference>
<dbReference type="PROSITE" id="PS51257">
    <property type="entry name" value="PROKAR_LIPOPROTEIN"/>
    <property type="match status" value="1"/>
</dbReference>
<reference evidence="8" key="1">
    <citation type="journal article" date="2014" name="Int. J. Syst. Evol. Microbiol.">
        <title>Complete genome of a new Firmicutes species belonging to the dominant human colonic microbiota ('Ruminococcus bicirculans') reveals two chromosomes and a selective capacity to utilize plant glucans.</title>
        <authorList>
            <consortium name="NISC Comparative Sequencing Program"/>
            <person name="Wegmann U."/>
            <person name="Louis P."/>
            <person name="Goesmann A."/>
            <person name="Henrissat B."/>
            <person name="Duncan S.H."/>
            <person name="Flint H.J."/>
        </authorList>
    </citation>
    <scope>NUCLEOTIDE SEQUENCE</scope>
    <source>
        <strain evidence="8">NBRC 108216</strain>
    </source>
</reference>
<dbReference type="InterPro" id="IPR003538">
    <property type="entry name" value="TonB"/>
</dbReference>
<dbReference type="SUPFAM" id="SSF74653">
    <property type="entry name" value="TolA/TonB C-terminal domain"/>
    <property type="match status" value="1"/>
</dbReference>
<evidence type="ECO:0000259" key="7">
    <source>
        <dbReference type="PROSITE" id="PS52015"/>
    </source>
</evidence>
<reference evidence="8" key="2">
    <citation type="submission" date="2023-01" db="EMBL/GenBank/DDBJ databases">
        <title>Draft genome sequence of Algimonas porphyrae strain NBRC 108216.</title>
        <authorList>
            <person name="Sun Q."/>
            <person name="Mori K."/>
        </authorList>
    </citation>
    <scope>NUCLEOTIDE SEQUENCE</scope>
    <source>
        <strain evidence="8">NBRC 108216</strain>
    </source>
</reference>
<gene>
    <name evidence="8" type="ORF">GCM10007854_09960</name>
</gene>
<keyword evidence="5" id="KW-0813">Transport</keyword>
<evidence type="ECO:0000256" key="5">
    <source>
        <dbReference type="RuleBase" id="RU362123"/>
    </source>
</evidence>
<keyword evidence="5" id="KW-0653">Protein transport</keyword>
<dbReference type="Pfam" id="PF03544">
    <property type="entry name" value="TonB_C"/>
    <property type="match status" value="1"/>
</dbReference>
<name>A0ABQ5UXU4_9PROT</name>
<keyword evidence="6" id="KW-0732">Signal</keyword>
<sequence length="136" mass="14629">MRALCLPAALLLVACGSTQVFHPQSQYPPDPYVKGYADPDDCIGGEALAAIDLDLPEYPSRAFRTGRQGWVLLRLDVAADGTIADVKAQRALPVGLFERSAERAAAKWRFEPPASGGLTDCRVLVRYRLGDVSLGG</sequence>
<keyword evidence="9" id="KW-1185">Reference proteome</keyword>
<keyword evidence="4" id="KW-0472">Membrane</keyword>
<comment type="similarity">
    <text evidence="5">Belongs to the TonB family.</text>
</comment>
<evidence type="ECO:0000256" key="2">
    <source>
        <dbReference type="ARBA" id="ARBA00022692"/>
    </source>
</evidence>
<dbReference type="Proteomes" id="UP001161390">
    <property type="component" value="Unassembled WGS sequence"/>
</dbReference>
<accession>A0ABQ5UXU4</accession>
<keyword evidence="5" id="KW-0735">Signal-anchor</keyword>
<dbReference type="InterPro" id="IPR037682">
    <property type="entry name" value="TonB_C"/>
</dbReference>
<dbReference type="RefSeq" id="WP_284370240.1">
    <property type="nucleotide sequence ID" value="NZ_BSNJ01000002.1"/>
</dbReference>
<keyword evidence="2" id="KW-0812">Transmembrane</keyword>
<evidence type="ECO:0000256" key="6">
    <source>
        <dbReference type="SAM" id="SignalP"/>
    </source>
</evidence>
<dbReference type="Gene3D" id="3.30.2420.10">
    <property type="entry name" value="TonB"/>
    <property type="match status" value="1"/>
</dbReference>
<feature type="domain" description="TonB C-terminal" evidence="7">
    <location>
        <begin position="43"/>
        <end position="136"/>
    </location>
</feature>
<keyword evidence="5" id="KW-1003">Cell membrane</keyword>
<organism evidence="8 9">
    <name type="scientific">Algimonas porphyrae</name>
    <dbReference type="NCBI Taxonomy" id="1128113"/>
    <lineage>
        <taxon>Bacteria</taxon>
        <taxon>Pseudomonadati</taxon>
        <taxon>Pseudomonadota</taxon>
        <taxon>Alphaproteobacteria</taxon>
        <taxon>Maricaulales</taxon>
        <taxon>Robiginitomaculaceae</taxon>
        <taxon>Algimonas</taxon>
    </lineage>
</organism>
<comment type="subcellular location">
    <subcellularLocation>
        <location evidence="5">Cell inner membrane</location>
        <topology evidence="5">Single-pass membrane protein</topology>
        <orientation evidence="5">Periplasmic side</orientation>
    </subcellularLocation>
    <subcellularLocation>
        <location evidence="1">Membrane</location>
        <topology evidence="1">Single-pass membrane protein</topology>
    </subcellularLocation>
</comment>
<dbReference type="EMBL" id="BSNJ01000002">
    <property type="protein sequence ID" value="GLQ20041.1"/>
    <property type="molecule type" value="Genomic_DNA"/>
</dbReference>